<keyword evidence="15" id="KW-0699">rRNA-binding</keyword>
<evidence type="ECO:0000256" key="15">
    <source>
        <dbReference type="HAMAP-Rule" id="MF_00104"/>
    </source>
</evidence>
<evidence type="ECO:0000256" key="5">
    <source>
        <dbReference type="ARBA" id="ARBA00022490"/>
    </source>
</evidence>
<dbReference type="NCBIfam" id="TIGR02191">
    <property type="entry name" value="RNaseIII"/>
    <property type="match status" value="1"/>
</dbReference>
<dbReference type="HAMAP" id="MF_00104">
    <property type="entry name" value="RNase_III"/>
    <property type="match status" value="1"/>
</dbReference>
<dbReference type="GO" id="GO:0010468">
    <property type="term" value="P:regulation of gene expression"/>
    <property type="evidence" value="ECO:0007669"/>
    <property type="project" value="TreeGrafter"/>
</dbReference>
<dbReference type="GO" id="GO:0004525">
    <property type="term" value="F:ribonuclease III activity"/>
    <property type="evidence" value="ECO:0007669"/>
    <property type="project" value="UniProtKB-UniRule"/>
</dbReference>
<evidence type="ECO:0000256" key="4">
    <source>
        <dbReference type="ARBA" id="ARBA00011738"/>
    </source>
</evidence>
<evidence type="ECO:0000256" key="2">
    <source>
        <dbReference type="ARBA" id="ARBA00004496"/>
    </source>
</evidence>
<evidence type="ECO:0000256" key="16">
    <source>
        <dbReference type="SAM" id="MobiDB-lite"/>
    </source>
</evidence>
<protein>
    <recommendedName>
        <fullName evidence="15">Ribonuclease 3</fullName>
        <ecNumber evidence="15">3.1.26.3</ecNumber>
    </recommendedName>
    <alternativeName>
        <fullName evidence="15">Ribonuclease III</fullName>
        <shortName evidence="15">RNase III</shortName>
    </alternativeName>
</protein>
<keyword evidence="10 15" id="KW-0479">Metal-binding</keyword>
<comment type="function">
    <text evidence="15">Digests double-stranded RNA. Involved in the processing of primary rRNA transcript to yield the immediate precursors to the large and small rRNAs (23S and 16S). Processes some mRNAs, and tRNAs when they are encoded in the rRNA operon. Processes pre-crRNA and tracrRNA of type II CRISPR loci if present in the organism.</text>
</comment>
<dbReference type="SUPFAM" id="SSF54768">
    <property type="entry name" value="dsRNA-binding domain-like"/>
    <property type="match status" value="1"/>
</dbReference>
<evidence type="ECO:0000256" key="14">
    <source>
        <dbReference type="ARBA" id="ARBA00022884"/>
    </source>
</evidence>
<proteinExistence type="inferred from homology"/>
<evidence type="ECO:0000256" key="1">
    <source>
        <dbReference type="ARBA" id="ARBA00000109"/>
    </source>
</evidence>
<comment type="similarity">
    <text evidence="3">Belongs to the ribonuclease III family.</text>
</comment>
<keyword evidence="5 15" id="KW-0963">Cytoplasm</keyword>
<dbReference type="Pfam" id="PF00035">
    <property type="entry name" value="dsrm"/>
    <property type="match status" value="1"/>
</dbReference>
<dbReference type="InterPro" id="IPR014720">
    <property type="entry name" value="dsRBD_dom"/>
</dbReference>
<dbReference type="InterPro" id="IPR011907">
    <property type="entry name" value="RNase_III"/>
</dbReference>
<feature type="binding site" evidence="15">
    <location>
        <position position="53"/>
    </location>
    <ligand>
        <name>Mg(2+)</name>
        <dbReference type="ChEBI" id="CHEBI:18420"/>
    </ligand>
</feature>
<feature type="domain" description="DRBM" evidence="17">
    <location>
        <begin position="165"/>
        <end position="234"/>
    </location>
</feature>
<dbReference type="InterPro" id="IPR036389">
    <property type="entry name" value="RNase_III_sf"/>
</dbReference>
<evidence type="ECO:0000259" key="18">
    <source>
        <dbReference type="PROSITE" id="PS50142"/>
    </source>
</evidence>
<organism evidence="19 20">
    <name type="scientific">Roseibium marinum</name>
    <dbReference type="NCBI Taxonomy" id="281252"/>
    <lineage>
        <taxon>Bacteria</taxon>
        <taxon>Pseudomonadati</taxon>
        <taxon>Pseudomonadota</taxon>
        <taxon>Alphaproteobacteria</taxon>
        <taxon>Hyphomicrobiales</taxon>
        <taxon>Stappiaceae</taxon>
        <taxon>Roseibium</taxon>
    </lineage>
</organism>
<keyword evidence="7 15" id="KW-0507">mRNA processing</keyword>
<feature type="binding site" evidence="15">
    <location>
        <position position="126"/>
    </location>
    <ligand>
        <name>Mg(2+)</name>
        <dbReference type="ChEBI" id="CHEBI:18420"/>
    </ligand>
</feature>
<dbReference type="SUPFAM" id="SSF69065">
    <property type="entry name" value="RNase III domain-like"/>
    <property type="match status" value="1"/>
</dbReference>
<accession>A0A2S3UN48</accession>
<dbReference type="PROSITE" id="PS00517">
    <property type="entry name" value="RNASE_3_1"/>
    <property type="match status" value="1"/>
</dbReference>
<dbReference type="SMART" id="SM00535">
    <property type="entry name" value="RIBOc"/>
    <property type="match status" value="1"/>
</dbReference>
<keyword evidence="14 15" id="KW-0694">RNA-binding</keyword>
<keyword evidence="9 15" id="KW-0540">Nuclease</keyword>
<keyword evidence="11 15" id="KW-0255">Endonuclease</keyword>
<dbReference type="PANTHER" id="PTHR11207">
    <property type="entry name" value="RIBONUCLEASE III"/>
    <property type="match status" value="1"/>
</dbReference>
<feature type="region of interest" description="Disordered" evidence="16">
    <location>
        <begin position="175"/>
        <end position="195"/>
    </location>
</feature>
<keyword evidence="13 15" id="KW-0460">Magnesium</keyword>
<dbReference type="SMART" id="SM00358">
    <property type="entry name" value="DSRM"/>
    <property type="match status" value="1"/>
</dbReference>
<evidence type="ECO:0000256" key="12">
    <source>
        <dbReference type="ARBA" id="ARBA00022801"/>
    </source>
</evidence>
<evidence type="ECO:0000259" key="17">
    <source>
        <dbReference type="PROSITE" id="PS50137"/>
    </source>
</evidence>
<feature type="active site" evidence="15">
    <location>
        <position position="129"/>
    </location>
</feature>
<dbReference type="GO" id="GO:0008033">
    <property type="term" value="P:tRNA processing"/>
    <property type="evidence" value="ECO:0007669"/>
    <property type="project" value="UniProtKB-KW"/>
</dbReference>
<name>A0A2S3UN48_9HYPH</name>
<comment type="caution">
    <text evidence="19">The sequence shown here is derived from an EMBL/GenBank/DDBJ whole genome shotgun (WGS) entry which is preliminary data.</text>
</comment>
<dbReference type="RefSeq" id="WP_103224611.1">
    <property type="nucleotide sequence ID" value="NZ_PPCN01000011.1"/>
</dbReference>
<feature type="binding site" evidence="15">
    <location>
        <position position="129"/>
    </location>
    <ligand>
        <name>Mg(2+)</name>
        <dbReference type="ChEBI" id="CHEBI:18420"/>
    </ligand>
</feature>
<reference evidence="19 20" key="1">
    <citation type="submission" date="2018-01" db="EMBL/GenBank/DDBJ databases">
        <title>Genomic Encyclopedia of Archaeal and Bacterial Type Strains, Phase II (KMG-II): from individual species to whole genera.</title>
        <authorList>
            <person name="Goeker M."/>
        </authorList>
    </citation>
    <scope>NUCLEOTIDE SEQUENCE [LARGE SCALE GENOMIC DNA]</scope>
    <source>
        <strain evidence="19 20">DSM 17023</strain>
    </source>
</reference>
<dbReference type="CDD" id="cd00593">
    <property type="entry name" value="RIBOc"/>
    <property type="match status" value="1"/>
</dbReference>
<dbReference type="InterPro" id="IPR000999">
    <property type="entry name" value="RNase_III_dom"/>
</dbReference>
<evidence type="ECO:0000313" key="20">
    <source>
        <dbReference type="Proteomes" id="UP000236959"/>
    </source>
</evidence>
<evidence type="ECO:0000313" key="19">
    <source>
        <dbReference type="EMBL" id="POF28983.1"/>
    </source>
</evidence>
<dbReference type="PANTHER" id="PTHR11207:SF0">
    <property type="entry name" value="RIBONUCLEASE 3"/>
    <property type="match status" value="1"/>
</dbReference>
<keyword evidence="8 15" id="KW-0819">tRNA processing</keyword>
<comment type="subcellular location">
    <subcellularLocation>
        <location evidence="2 15">Cytoplasm</location>
    </subcellularLocation>
</comment>
<dbReference type="GO" id="GO:0019843">
    <property type="term" value="F:rRNA binding"/>
    <property type="evidence" value="ECO:0007669"/>
    <property type="project" value="UniProtKB-KW"/>
</dbReference>
<dbReference type="GO" id="GO:0046872">
    <property type="term" value="F:metal ion binding"/>
    <property type="evidence" value="ECO:0007669"/>
    <property type="project" value="UniProtKB-KW"/>
</dbReference>
<gene>
    <name evidence="15" type="primary">rnc</name>
    <name evidence="19" type="ORF">CLV41_111235</name>
</gene>
<sequence>MIKQPQQQKNSISALKAALHYDFKDLELLRVALTHASALTPSETVAGSYQRLEFLGDRVLGLAIASMLHRHFSRADEGELARRFNHMVKRETCAEVAQELGIGDAMRIGLAEAQTGGRKKTALLADICEAVIAAIYLDGGYEAAEAFIQRLWEPRMLSLSGPLRDAKTTLQEWAQSKSLPTPHYEVTSRDGPDHEPNFTVSVIVQGLKPGEGKGGSKRIAEQSAAEAVLRREGVWKE</sequence>
<dbReference type="OrthoDB" id="9805026at2"/>
<dbReference type="Pfam" id="PF14622">
    <property type="entry name" value="Ribonucleas_3_3"/>
    <property type="match status" value="1"/>
</dbReference>
<feature type="domain" description="RNase III" evidence="18">
    <location>
        <begin position="12"/>
        <end position="140"/>
    </location>
</feature>
<comment type="cofactor">
    <cofactor evidence="15">
        <name>Mg(2+)</name>
        <dbReference type="ChEBI" id="CHEBI:18420"/>
    </cofactor>
</comment>
<dbReference type="GO" id="GO:0042802">
    <property type="term" value="F:identical protein binding"/>
    <property type="evidence" value="ECO:0007669"/>
    <property type="project" value="UniProtKB-ARBA"/>
</dbReference>
<feature type="active site" evidence="15">
    <location>
        <position position="57"/>
    </location>
</feature>
<dbReference type="Proteomes" id="UP000236959">
    <property type="component" value="Unassembled WGS sequence"/>
</dbReference>
<feature type="compositionally biased region" description="Basic and acidic residues" evidence="16">
    <location>
        <begin position="186"/>
        <end position="195"/>
    </location>
</feature>
<dbReference type="GO" id="GO:0006364">
    <property type="term" value="P:rRNA processing"/>
    <property type="evidence" value="ECO:0007669"/>
    <property type="project" value="UniProtKB-UniRule"/>
</dbReference>
<evidence type="ECO:0000256" key="9">
    <source>
        <dbReference type="ARBA" id="ARBA00022722"/>
    </source>
</evidence>
<dbReference type="Gene3D" id="3.30.160.20">
    <property type="match status" value="1"/>
</dbReference>
<dbReference type="GO" id="GO:0006397">
    <property type="term" value="P:mRNA processing"/>
    <property type="evidence" value="ECO:0007669"/>
    <property type="project" value="UniProtKB-UniRule"/>
</dbReference>
<evidence type="ECO:0000256" key="13">
    <source>
        <dbReference type="ARBA" id="ARBA00022842"/>
    </source>
</evidence>
<evidence type="ECO:0000256" key="6">
    <source>
        <dbReference type="ARBA" id="ARBA00022552"/>
    </source>
</evidence>
<dbReference type="PROSITE" id="PS50137">
    <property type="entry name" value="DS_RBD"/>
    <property type="match status" value="1"/>
</dbReference>
<keyword evidence="12 15" id="KW-0378">Hydrolase</keyword>
<dbReference type="GO" id="GO:0003725">
    <property type="term" value="F:double-stranded RNA binding"/>
    <property type="evidence" value="ECO:0007669"/>
    <property type="project" value="TreeGrafter"/>
</dbReference>
<evidence type="ECO:0000256" key="8">
    <source>
        <dbReference type="ARBA" id="ARBA00022694"/>
    </source>
</evidence>
<evidence type="ECO:0000256" key="10">
    <source>
        <dbReference type="ARBA" id="ARBA00022723"/>
    </source>
</evidence>
<dbReference type="EMBL" id="PPCN01000011">
    <property type="protein sequence ID" value="POF28983.1"/>
    <property type="molecule type" value="Genomic_DNA"/>
</dbReference>
<dbReference type="Gene3D" id="1.10.1520.10">
    <property type="entry name" value="Ribonuclease III domain"/>
    <property type="match status" value="1"/>
</dbReference>
<dbReference type="FunFam" id="1.10.1520.10:FF:000001">
    <property type="entry name" value="Ribonuclease 3"/>
    <property type="match status" value="1"/>
</dbReference>
<evidence type="ECO:0000256" key="3">
    <source>
        <dbReference type="ARBA" id="ARBA00010183"/>
    </source>
</evidence>
<dbReference type="FunFam" id="3.30.160.20:FF:000003">
    <property type="entry name" value="Ribonuclease 3"/>
    <property type="match status" value="1"/>
</dbReference>
<comment type="subunit">
    <text evidence="4 15">Homodimer.</text>
</comment>
<keyword evidence="20" id="KW-1185">Reference proteome</keyword>
<dbReference type="EC" id="3.1.26.3" evidence="15"/>
<evidence type="ECO:0000256" key="7">
    <source>
        <dbReference type="ARBA" id="ARBA00022664"/>
    </source>
</evidence>
<dbReference type="CDD" id="cd10845">
    <property type="entry name" value="DSRM_RNAse_III_family"/>
    <property type="match status" value="1"/>
</dbReference>
<dbReference type="PROSITE" id="PS50142">
    <property type="entry name" value="RNASE_3_2"/>
    <property type="match status" value="1"/>
</dbReference>
<dbReference type="AlphaFoldDB" id="A0A2S3UN48"/>
<keyword evidence="6 15" id="KW-0698">rRNA processing</keyword>
<evidence type="ECO:0000256" key="11">
    <source>
        <dbReference type="ARBA" id="ARBA00022759"/>
    </source>
</evidence>
<comment type="catalytic activity">
    <reaction evidence="1 15">
        <text>Endonucleolytic cleavage to 5'-phosphomonoester.</text>
        <dbReference type="EC" id="3.1.26.3"/>
    </reaction>
</comment>
<dbReference type="GO" id="GO:0005737">
    <property type="term" value="C:cytoplasm"/>
    <property type="evidence" value="ECO:0007669"/>
    <property type="project" value="UniProtKB-SubCell"/>
</dbReference>